<accession>A0A931GHB3</accession>
<dbReference type="GO" id="GO:0009307">
    <property type="term" value="P:DNA restriction-modification system"/>
    <property type="evidence" value="ECO:0007669"/>
    <property type="project" value="InterPro"/>
</dbReference>
<dbReference type="Proteomes" id="UP000596932">
    <property type="component" value="Unassembled WGS sequence"/>
</dbReference>
<dbReference type="GO" id="GO:0003677">
    <property type="term" value="F:DNA binding"/>
    <property type="evidence" value="ECO:0007669"/>
    <property type="project" value="InterPro"/>
</dbReference>
<dbReference type="InterPro" id="IPR011335">
    <property type="entry name" value="Restrct_endonuc-II-like"/>
</dbReference>
<dbReference type="InterPro" id="IPR052906">
    <property type="entry name" value="Type_IV_Methyl-Rstrct_Enzyme"/>
</dbReference>
<feature type="domain" description="Restriction endonuclease type IV Mrr" evidence="1">
    <location>
        <begin position="191"/>
        <end position="311"/>
    </location>
</feature>
<dbReference type="AlphaFoldDB" id="A0A931GHB3"/>
<dbReference type="InterPro" id="IPR007560">
    <property type="entry name" value="Restrct_endonuc_IV_Mrr"/>
</dbReference>
<comment type="caution">
    <text evidence="2">The sequence shown here is derived from an EMBL/GenBank/DDBJ whole genome shotgun (WGS) entry which is preliminary data.</text>
</comment>
<keyword evidence="2" id="KW-0378">Hydrolase</keyword>
<evidence type="ECO:0000259" key="1">
    <source>
        <dbReference type="Pfam" id="PF04471"/>
    </source>
</evidence>
<proteinExistence type="predicted"/>
<reference evidence="2" key="1">
    <citation type="submission" date="2020-07" db="EMBL/GenBank/DDBJ databases">
        <title>Pseudomonas chaetoceroseae sp. nov., a new member of the Pseudomonas oleovorans group isolated from a culture of Chaetoceros calcitrans.</title>
        <authorList>
            <person name="Girard L."/>
            <person name="Lood C."/>
            <person name="De Mot R."/>
            <person name="Baudart J."/>
        </authorList>
    </citation>
    <scope>NUCLEOTIDE SEQUENCE</scope>
    <source>
        <strain evidence="2">536</strain>
    </source>
</reference>
<dbReference type="GO" id="GO:0015666">
    <property type="term" value="F:restriction endodeoxyribonuclease activity"/>
    <property type="evidence" value="ECO:0007669"/>
    <property type="project" value="TreeGrafter"/>
</dbReference>
<dbReference type="PANTHER" id="PTHR30015:SF7">
    <property type="entry name" value="TYPE IV METHYL-DIRECTED RESTRICTION ENZYME ECOKMRR"/>
    <property type="match status" value="1"/>
</dbReference>
<keyword evidence="2" id="KW-0255">Endonuclease</keyword>
<organism evidence="2 3">
    <name type="scientific">Pseudomonas chaetocerotis</name>
    <dbReference type="NCBI Taxonomy" id="2758695"/>
    <lineage>
        <taxon>Bacteria</taxon>
        <taxon>Pseudomonadati</taxon>
        <taxon>Pseudomonadota</taxon>
        <taxon>Gammaproteobacteria</taxon>
        <taxon>Pseudomonadales</taxon>
        <taxon>Pseudomonadaceae</taxon>
        <taxon>Pseudomonas</taxon>
    </lineage>
</organism>
<dbReference type="PANTHER" id="PTHR30015">
    <property type="entry name" value="MRR RESTRICTION SYSTEM PROTEIN"/>
    <property type="match status" value="1"/>
</dbReference>
<gene>
    <name evidence="2" type="ORF">H3221_24780</name>
</gene>
<protein>
    <submittedName>
        <fullName evidence="2">Restriction endonuclease</fullName>
    </submittedName>
</protein>
<keyword evidence="2" id="KW-0540">Nuclease</keyword>
<evidence type="ECO:0000313" key="3">
    <source>
        <dbReference type="Proteomes" id="UP000596932"/>
    </source>
</evidence>
<sequence length="319" mass="35044">MQAFILRIAPSNIDKVPEALKSDQIIIGWSATPGLLDASLPWKKFRQQIHINHYSEEKTLRRAGAAAGHMWRFVREMQIGDLVVVPSGPSFYVAEIIGDAVYLPERSSDDTSYRRAVRWLNGKKPIPRNYAKAALISRMKVYGTSASATDLVEEINDALTRAASGSKPSFKVELQGALIEKTVAHLRSGHIDSFGFEELIKELLIEMGAKNAQVIARRQDKGADVLATFRVAETFQYTLAVQAKHWNGSSPVTSKVVKQLIDGIEASNANLGMVITSGTIDESAVKAAMAYTEANGTLIELVDGEQFAKMLIEQGIGRW</sequence>
<dbReference type="InterPro" id="IPR011856">
    <property type="entry name" value="tRNA_endonuc-like_dom_sf"/>
</dbReference>
<name>A0A931GHB3_9PSED</name>
<dbReference type="EMBL" id="JACFYX010000041">
    <property type="protein sequence ID" value="MBG0838333.1"/>
    <property type="molecule type" value="Genomic_DNA"/>
</dbReference>
<evidence type="ECO:0000313" key="2">
    <source>
        <dbReference type="EMBL" id="MBG0838333.1"/>
    </source>
</evidence>
<keyword evidence="3" id="KW-1185">Reference proteome</keyword>
<dbReference type="SUPFAM" id="SSF52980">
    <property type="entry name" value="Restriction endonuclease-like"/>
    <property type="match status" value="1"/>
</dbReference>
<dbReference type="Gene3D" id="3.40.1350.10">
    <property type="match status" value="1"/>
</dbReference>
<dbReference type="Pfam" id="PF04471">
    <property type="entry name" value="Mrr_cat"/>
    <property type="match status" value="1"/>
</dbReference>
<dbReference type="RefSeq" id="WP_196477125.1">
    <property type="nucleotide sequence ID" value="NZ_JACFYX020000008.1"/>
</dbReference>